<dbReference type="InterPro" id="IPR007338">
    <property type="entry name" value="DUF416"/>
</dbReference>
<dbReference type="AlphaFoldDB" id="A0A979GYY0"/>
<dbReference type="EMBL" id="CP001699">
    <property type="protein sequence ID" value="ACU62120.1"/>
    <property type="molecule type" value="Genomic_DNA"/>
</dbReference>
<dbReference type="Pfam" id="PF04222">
    <property type="entry name" value="DUF416"/>
    <property type="match status" value="1"/>
</dbReference>
<reference evidence="2" key="1">
    <citation type="submission" date="2009-08" db="EMBL/GenBank/DDBJ databases">
        <title>The complete genome of Chitinophaga pinensis DSM 2588.</title>
        <authorList>
            <consortium name="US DOE Joint Genome Institute (JGI-PGF)"/>
            <person name="Lucas S."/>
            <person name="Copeland A."/>
            <person name="Lapidus A."/>
            <person name="Glavina del Rio T."/>
            <person name="Dalin E."/>
            <person name="Tice H."/>
            <person name="Bruce D."/>
            <person name="Goodwin L."/>
            <person name="Pitluck S."/>
            <person name="Kyrpides N."/>
            <person name="Mavromatis K."/>
            <person name="Ivanova N."/>
            <person name="Mikhailova N."/>
            <person name="Sims D."/>
            <person name="Meinche L."/>
            <person name="Brettin T."/>
            <person name="Detter J.C."/>
            <person name="Han C."/>
            <person name="Larimer F."/>
            <person name="Land M."/>
            <person name="Hauser L."/>
            <person name="Markowitz V."/>
            <person name="Cheng J.-F."/>
            <person name="Hugenholtz P."/>
            <person name="Woyke T."/>
            <person name="Wu D."/>
            <person name="Spring S."/>
            <person name="Klenk H.-P."/>
            <person name="Eisen J.A."/>
        </authorList>
    </citation>
    <scope>NUCLEOTIDE SEQUENCE [LARGE SCALE GENOMIC DNA]</scope>
    <source>
        <strain evidence="2">ATCC 43595 / DSM 2588 / LMG 13176 / NBRC 15968 / NCIMB 11800 / UQM 2034</strain>
    </source>
</reference>
<proteinExistence type="predicted"/>
<evidence type="ECO:0000313" key="2">
    <source>
        <dbReference type="Proteomes" id="UP000002215"/>
    </source>
</evidence>
<organism evidence="1 2">
    <name type="scientific">Chitinophaga pinensis (strain ATCC 43595 / DSM 2588 / LMG 13176 / NBRC 15968 / NCIMB 11800 / UQM 2034)</name>
    <dbReference type="NCBI Taxonomy" id="485918"/>
    <lineage>
        <taxon>Bacteria</taxon>
        <taxon>Pseudomonadati</taxon>
        <taxon>Bacteroidota</taxon>
        <taxon>Chitinophagia</taxon>
        <taxon>Chitinophagales</taxon>
        <taxon>Chitinophagaceae</taxon>
        <taxon>Chitinophaga</taxon>
    </lineage>
</organism>
<sequence>MTEQLEEQLESLSPNDISRFSLAAAETLWLTFKKIYEKEFDGDLAKTDVIFDKAWLLVAGQLKDTTAEELDTMAQDQIPNLDNHMEIFESVWRSTLASSAQNAATAVWMAVSGLAEDPIDTSFEVIDIIRNTLDILISTQLSEEKGNDYIAEEEEIESHALYQDELQRQIEAVRALKSGKIATFRQEFVQLMQLNELGIDN</sequence>
<name>A0A979GYY0_CHIPD</name>
<dbReference type="OrthoDB" id="657374at2"/>
<evidence type="ECO:0000313" key="1">
    <source>
        <dbReference type="EMBL" id="ACU62120.1"/>
    </source>
</evidence>
<gene>
    <name evidence="1" type="ordered locus">Cpin_4683</name>
</gene>
<reference evidence="1 2" key="2">
    <citation type="journal article" date="2010" name="Stand. Genomic Sci.">
        <title>Complete genome sequence of Chitinophaga pinensis type strain (UQM 2034).</title>
        <authorList>
            <person name="Glavina Del Rio T."/>
            <person name="Abt B."/>
            <person name="Spring S."/>
            <person name="Lapidus A."/>
            <person name="Nolan M."/>
            <person name="Tice H."/>
            <person name="Copeland A."/>
            <person name="Cheng J.F."/>
            <person name="Chen F."/>
            <person name="Bruce D."/>
            <person name="Goodwin L."/>
            <person name="Pitluck S."/>
            <person name="Ivanova N."/>
            <person name="Mavromatis K."/>
            <person name="Mikhailova N."/>
            <person name="Pati A."/>
            <person name="Chen A."/>
            <person name="Palaniappan K."/>
            <person name="Land M."/>
            <person name="Hauser L."/>
            <person name="Chang Y.J."/>
            <person name="Jeffries C.D."/>
            <person name="Chain P."/>
            <person name="Saunders E."/>
            <person name="Detter J.C."/>
            <person name="Brettin T."/>
            <person name="Rohde M."/>
            <person name="Goker M."/>
            <person name="Bristow J."/>
            <person name="Eisen J.A."/>
            <person name="Markowitz V."/>
            <person name="Hugenholtz P."/>
            <person name="Kyrpides N.C."/>
            <person name="Klenk H.P."/>
            <person name="Lucas S."/>
        </authorList>
    </citation>
    <scope>NUCLEOTIDE SEQUENCE [LARGE SCALE GENOMIC DNA]</scope>
    <source>
        <strain evidence="2">ATCC 43595 / DSM 2588 / LMG 13176 / NBRC 15968 / NCIMB 11800 / UQM 2034</strain>
    </source>
</reference>
<dbReference type="InterPro" id="IPR023381">
    <property type="entry name" value="YP001051499.1-like_dom_sf"/>
</dbReference>
<protein>
    <recommendedName>
        <fullName evidence="3">DUF416 family protein</fullName>
    </recommendedName>
</protein>
<accession>A0A979GYY0</accession>
<dbReference type="Gene3D" id="1.20.1590.10">
    <property type="entry name" value="YP_001051499.1 domain like"/>
    <property type="match status" value="1"/>
</dbReference>
<dbReference type="RefSeq" id="WP_012792288.1">
    <property type="nucleotide sequence ID" value="NC_013132.1"/>
</dbReference>
<dbReference type="Proteomes" id="UP000002215">
    <property type="component" value="Chromosome"/>
</dbReference>
<evidence type="ECO:0008006" key="3">
    <source>
        <dbReference type="Google" id="ProtNLM"/>
    </source>
</evidence>
<dbReference type="KEGG" id="cpi:Cpin_4683"/>